<organism evidence="2 3">
    <name type="scientific">Pseudoalteromonas undina</name>
    <dbReference type="NCBI Taxonomy" id="43660"/>
    <lineage>
        <taxon>Bacteria</taxon>
        <taxon>Pseudomonadati</taxon>
        <taxon>Pseudomonadota</taxon>
        <taxon>Gammaproteobacteria</taxon>
        <taxon>Alteromonadales</taxon>
        <taxon>Pseudoalteromonadaceae</taxon>
        <taxon>Pseudoalteromonas</taxon>
    </lineage>
</organism>
<reference evidence="2" key="2">
    <citation type="submission" date="2013-04" db="EMBL/GenBank/DDBJ databases">
        <title>Genome sequence of Pseudoalteromonas undina.</title>
        <authorList>
            <person name="Xie B.-B."/>
            <person name="Rong J.-C."/>
            <person name="Qin Q.-L."/>
            <person name="Shu Y.-L."/>
            <person name="Zhang Y.-Z."/>
        </authorList>
    </citation>
    <scope>NUCLEOTIDE SEQUENCE</scope>
    <source>
        <strain evidence="2">NCIMB 2128</strain>
    </source>
</reference>
<evidence type="ECO:0000256" key="1">
    <source>
        <dbReference type="SAM" id="SignalP"/>
    </source>
</evidence>
<dbReference type="Proteomes" id="UP000016534">
    <property type="component" value="Unassembled WGS sequence"/>
</dbReference>
<keyword evidence="1" id="KW-0732">Signal</keyword>
<reference evidence="2" key="1">
    <citation type="journal article" date="2012" name="J. Bacteriol.">
        <title>Genome sequences of type strains of seven species of the marine bacterium Pseudoalteromonas.</title>
        <authorList>
            <person name="Xie B.B."/>
            <person name="Shu Y.L."/>
            <person name="Qin Q.L."/>
            <person name="Rong J.C."/>
            <person name="Zhang X.Y."/>
            <person name="Chen X.L."/>
            <person name="Shi M."/>
            <person name="He H.L."/>
            <person name="Zhou B.C."/>
            <person name="Zhang Y.Z."/>
        </authorList>
    </citation>
    <scope>NUCLEOTIDE SEQUENCE [LARGE SCALE GENOMIC DNA]</scope>
    <source>
        <strain evidence="2">NCIMB 2128</strain>
    </source>
</reference>
<evidence type="ECO:0000313" key="2">
    <source>
        <dbReference type="EMBL" id="ERG61478.1"/>
    </source>
</evidence>
<keyword evidence="3" id="KW-1185">Reference proteome</keyword>
<feature type="chain" id="PRO_5047200965" description="Porin domain-containing protein" evidence="1">
    <location>
        <begin position="32"/>
        <end position="213"/>
    </location>
</feature>
<proteinExistence type="predicted"/>
<evidence type="ECO:0000313" key="3">
    <source>
        <dbReference type="Proteomes" id="UP000016534"/>
    </source>
</evidence>
<sequence length="213" mass="23865">MQITIKNQPGKLSFKPILATLLLVFSSISYADEIDETDSVLQFHEGFSVDFQTAKIKDVFDGKGVGINYQASLGKLSKDQLNGKVDLYGRLQHQINKDGDKANLTQTEITLGVNWAYSDKAHFYIESALMKQQLDINNHVGSQTFDITRVGGKYNFYKDFVLNTALEHRDALKSETGYKFALETTKAKYALFSAGYLSVGNNQSLFFTVVSKF</sequence>
<evidence type="ECO:0008006" key="4">
    <source>
        <dbReference type="Google" id="ProtNLM"/>
    </source>
</evidence>
<gene>
    <name evidence="2" type="ORF">PUND_06959</name>
</gene>
<protein>
    <recommendedName>
        <fullName evidence="4">Porin domain-containing protein</fullName>
    </recommendedName>
</protein>
<accession>A0ABP2Y1K7</accession>
<dbReference type="EMBL" id="AHCF02000016">
    <property type="protein sequence ID" value="ERG61478.1"/>
    <property type="molecule type" value="Genomic_DNA"/>
</dbReference>
<comment type="caution">
    <text evidence="2">The sequence shown here is derived from an EMBL/GenBank/DDBJ whole genome shotgun (WGS) entry which is preliminary data.</text>
</comment>
<feature type="signal peptide" evidence="1">
    <location>
        <begin position="1"/>
        <end position="31"/>
    </location>
</feature>
<name>A0ABP2Y1K7_9GAMM</name>